<evidence type="ECO:0000313" key="1">
    <source>
        <dbReference type="EMBL" id="OGD84620.1"/>
    </source>
</evidence>
<proteinExistence type="predicted"/>
<dbReference type="EMBL" id="MFAU01000016">
    <property type="protein sequence ID" value="OGD84620.1"/>
    <property type="molecule type" value="Genomic_DNA"/>
</dbReference>
<protein>
    <submittedName>
        <fullName evidence="1">Uncharacterized protein</fullName>
    </submittedName>
</protein>
<dbReference type="Proteomes" id="UP000179252">
    <property type="component" value="Unassembled WGS sequence"/>
</dbReference>
<dbReference type="AlphaFoldDB" id="A0A1F5FYD7"/>
<name>A0A1F5FYD7_9BACT</name>
<gene>
    <name evidence="1" type="ORF">A2165_02270</name>
</gene>
<comment type="caution">
    <text evidence="1">The sequence shown here is derived from an EMBL/GenBank/DDBJ whole genome shotgun (WGS) entry which is preliminary data.</text>
</comment>
<organism evidence="1 2">
    <name type="scientific">Candidatus Curtissbacteria bacterium RBG_13_40_7</name>
    <dbReference type="NCBI Taxonomy" id="1797706"/>
    <lineage>
        <taxon>Bacteria</taxon>
        <taxon>Candidatus Curtissiibacteriota</taxon>
    </lineage>
</organism>
<accession>A0A1F5FYD7</accession>
<sequence length="229" mass="25843">MADEAQSTNEGFSIPEEARPEAIAFKESVAKADGTLITLRKETPDGRTLYITTRNIKNPTKVKNPDANPSFYGWRDSDEPMDQFTNALLIDTYVGDGEKIVPLGHMDWWIHDDYANGGGNMHEAGIPKSEHEQLSRQRWKDAIGFKVEYGHHQRGLGSLMLATSAVTLQALGVRNFYPGGLLEPAKRTYSRFGIQDKNFPHTKNPWDRHLPIERLSQHPQINKTIGEFV</sequence>
<evidence type="ECO:0000313" key="2">
    <source>
        <dbReference type="Proteomes" id="UP000179252"/>
    </source>
</evidence>
<reference evidence="1 2" key="1">
    <citation type="journal article" date="2016" name="Nat. Commun.">
        <title>Thousands of microbial genomes shed light on interconnected biogeochemical processes in an aquifer system.</title>
        <authorList>
            <person name="Anantharaman K."/>
            <person name="Brown C.T."/>
            <person name="Hug L.A."/>
            <person name="Sharon I."/>
            <person name="Castelle C.J."/>
            <person name="Probst A.J."/>
            <person name="Thomas B.C."/>
            <person name="Singh A."/>
            <person name="Wilkins M.J."/>
            <person name="Karaoz U."/>
            <person name="Brodie E.L."/>
            <person name="Williams K.H."/>
            <person name="Hubbard S.S."/>
            <person name="Banfield J.F."/>
        </authorList>
    </citation>
    <scope>NUCLEOTIDE SEQUENCE [LARGE SCALE GENOMIC DNA]</scope>
</reference>